<protein>
    <recommendedName>
        <fullName evidence="6">Disease resistance RPP13-like protein 4</fullName>
    </recommendedName>
</protein>
<evidence type="ECO:0000313" key="5">
    <source>
        <dbReference type="Proteomes" id="UP001374535"/>
    </source>
</evidence>
<dbReference type="Pfam" id="PF23598">
    <property type="entry name" value="LRR_14"/>
    <property type="match status" value="1"/>
</dbReference>
<gene>
    <name evidence="4" type="ORF">V8G54_021950</name>
</gene>
<evidence type="ECO:0000259" key="2">
    <source>
        <dbReference type="Pfam" id="PF23559"/>
    </source>
</evidence>
<dbReference type="Pfam" id="PF23559">
    <property type="entry name" value="WHD_DRP"/>
    <property type="match status" value="1"/>
</dbReference>
<evidence type="ECO:0000259" key="3">
    <source>
        <dbReference type="Pfam" id="PF23598"/>
    </source>
</evidence>
<feature type="domain" description="Disease resistance protein winged helix" evidence="2">
    <location>
        <begin position="160"/>
        <end position="214"/>
    </location>
</feature>
<dbReference type="AlphaFoldDB" id="A0AAQ3RUS4"/>
<dbReference type="SUPFAM" id="SSF52047">
    <property type="entry name" value="RNI-like"/>
    <property type="match status" value="1"/>
</dbReference>
<keyword evidence="1" id="KW-0677">Repeat</keyword>
<dbReference type="PANTHER" id="PTHR47186:SF45">
    <property type="entry name" value="DISEASE RESISTANCE RPP13-LIKE PROTEIN 1"/>
    <property type="match status" value="1"/>
</dbReference>
<dbReference type="EMBL" id="CP144695">
    <property type="protein sequence ID" value="WVZ08604.1"/>
    <property type="molecule type" value="Genomic_DNA"/>
</dbReference>
<evidence type="ECO:0000256" key="1">
    <source>
        <dbReference type="ARBA" id="ARBA00022737"/>
    </source>
</evidence>
<evidence type="ECO:0000313" key="4">
    <source>
        <dbReference type="EMBL" id="WVZ08604.1"/>
    </source>
</evidence>
<sequence length="575" mass="67118">MTKMSIRTNKMKAVGVLMKQLTTSRRKFHERGRDESFDGELEKLWLVLNNIKDVFVEVKKNEENLLDTLAEVYNHLHRLDSRKLHQDMHSICERIKYSARNLLPTLVFDESYKEEDDRGGKISHSSQELVQSHQKQSWTAKDFNLQDDRLKVCLLRLLLIFPENAIIRKRIAINLWIAEGLIENTEKTAEELGEDVIHNLLKLKVIVRYGSTKDPRVNKFQIPPDIRSQLKLYLDGDLKSIRPSWLLLDRKKVIIGTKNISLRNIFNIGASYLNFKPQWVSELKNLEVLQLGRWQDSPLYHVEVGSEEFLKELRTLKQLKYLSLRGISRIFELPSSIGELESLVILDLKACHNLERLSDDISSMKSLTHLIMSDCCLLEAMPKGIEKLTNLQVLKGFLITTSEKTPCRIWDLAENLTDLRRLSIRIGSEAVIRDGEFKSLENFPALKHLKISWSVSDPRYAKIAIKLPLDLIKLHFECFPGKSFKKVFTTHEYMPSELNITGGKMESMSDYFSMWKVNIQSLKFLRQLNTLKILPLKYLKQLNVEVDDLKRFFPWLEYVEIKQISNHSNIEHRYE</sequence>
<dbReference type="PANTHER" id="PTHR47186">
    <property type="entry name" value="LEUCINE-RICH REPEAT-CONTAINING PROTEIN 57"/>
    <property type="match status" value="1"/>
</dbReference>
<proteinExistence type="predicted"/>
<dbReference type="Proteomes" id="UP001374535">
    <property type="component" value="Chromosome 6"/>
</dbReference>
<dbReference type="InterPro" id="IPR058922">
    <property type="entry name" value="WHD_DRP"/>
</dbReference>
<evidence type="ECO:0008006" key="6">
    <source>
        <dbReference type="Google" id="ProtNLM"/>
    </source>
</evidence>
<feature type="domain" description="Disease resistance R13L4/SHOC-2-like LRR" evidence="3">
    <location>
        <begin position="280"/>
        <end position="562"/>
    </location>
</feature>
<dbReference type="InterPro" id="IPR055414">
    <property type="entry name" value="LRR_R13L4/SHOC2-like"/>
</dbReference>
<accession>A0AAQ3RUS4</accession>
<dbReference type="InterPro" id="IPR032675">
    <property type="entry name" value="LRR_dom_sf"/>
</dbReference>
<name>A0AAQ3RUS4_VIGMU</name>
<dbReference type="Gene3D" id="3.80.10.10">
    <property type="entry name" value="Ribonuclease Inhibitor"/>
    <property type="match status" value="1"/>
</dbReference>
<reference evidence="4 5" key="1">
    <citation type="journal article" date="2023" name="Life. Sci Alliance">
        <title>Evolutionary insights into 3D genome organization and epigenetic landscape of Vigna mungo.</title>
        <authorList>
            <person name="Junaid A."/>
            <person name="Singh B."/>
            <person name="Bhatia S."/>
        </authorList>
    </citation>
    <scope>NUCLEOTIDE SEQUENCE [LARGE SCALE GENOMIC DNA]</scope>
    <source>
        <strain evidence="4">Urdbean</strain>
    </source>
</reference>
<organism evidence="4 5">
    <name type="scientific">Vigna mungo</name>
    <name type="common">Black gram</name>
    <name type="synonym">Phaseolus mungo</name>
    <dbReference type="NCBI Taxonomy" id="3915"/>
    <lineage>
        <taxon>Eukaryota</taxon>
        <taxon>Viridiplantae</taxon>
        <taxon>Streptophyta</taxon>
        <taxon>Embryophyta</taxon>
        <taxon>Tracheophyta</taxon>
        <taxon>Spermatophyta</taxon>
        <taxon>Magnoliopsida</taxon>
        <taxon>eudicotyledons</taxon>
        <taxon>Gunneridae</taxon>
        <taxon>Pentapetalae</taxon>
        <taxon>rosids</taxon>
        <taxon>fabids</taxon>
        <taxon>Fabales</taxon>
        <taxon>Fabaceae</taxon>
        <taxon>Papilionoideae</taxon>
        <taxon>50 kb inversion clade</taxon>
        <taxon>NPAAA clade</taxon>
        <taxon>indigoferoid/millettioid clade</taxon>
        <taxon>Phaseoleae</taxon>
        <taxon>Vigna</taxon>
    </lineage>
</organism>
<keyword evidence="5" id="KW-1185">Reference proteome</keyword>